<evidence type="ECO:0000313" key="2">
    <source>
        <dbReference type="Proteomes" id="UP000219573"/>
    </source>
</evidence>
<keyword evidence="2" id="KW-1185">Reference proteome</keyword>
<dbReference type="EMBL" id="OBDZ01000001">
    <property type="protein sequence ID" value="SNY05333.1"/>
    <property type="molecule type" value="Genomic_DNA"/>
</dbReference>
<dbReference type="RefSeq" id="WP_172431781.1">
    <property type="nucleotide sequence ID" value="NZ_OBDZ01000001.1"/>
</dbReference>
<reference evidence="2" key="1">
    <citation type="submission" date="2017-09" db="EMBL/GenBank/DDBJ databases">
        <authorList>
            <person name="Varghese N."/>
            <person name="Submissions S."/>
        </authorList>
    </citation>
    <scope>NUCLEOTIDE SEQUENCE [LARGE SCALE GENOMIC DNA]</scope>
    <source>
        <strain evidence="2">MSL47</strain>
    </source>
</reference>
<dbReference type="Proteomes" id="UP000219573">
    <property type="component" value="Unassembled WGS sequence"/>
</dbReference>
<dbReference type="AlphaFoldDB" id="A0A285F2Q7"/>
<sequence>MIIYHEARIGDSLFTYKKEELKKIVPLKLKKSYDFLDDLQLAKTTIPTIKYEIRVLSL</sequence>
<gene>
    <name evidence="1" type="ORF">SAMN06265827_10135</name>
</gene>
<organism evidence="1 2">
    <name type="scientific">Orenia metallireducens</name>
    <dbReference type="NCBI Taxonomy" id="1413210"/>
    <lineage>
        <taxon>Bacteria</taxon>
        <taxon>Bacillati</taxon>
        <taxon>Bacillota</taxon>
        <taxon>Clostridia</taxon>
        <taxon>Halanaerobiales</taxon>
        <taxon>Halobacteroidaceae</taxon>
        <taxon>Orenia</taxon>
    </lineage>
</organism>
<proteinExistence type="predicted"/>
<name>A0A285F2Q7_9FIRM</name>
<accession>A0A285F2Q7</accession>
<protein>
    <submittedName>
        <fullName evidence="1">Uncharacterized protein</fullName>
    </submittedName>
</protein>
<evidence type="ECO:0000313" key="1">
    <source>
        <dbReference type="EMBL" id="SNY05333.1"/>
    </source>
</evidence>